<comment type="subcellular location">
    <subcellularLocation>
        <location evidence="1 7">Membrane</location>
        <topology evidence="1 7">Multi-pass membrane protein</topology>
    </subcellularLocation>
</comment>
<evidence type="ECO:0000313" key="11">
    <source>
        <dbReference type="Proteomes" id="UP001283361"/>
    </source>
</evidence>
<proteinExistence type="inferred from homology"/>
<evidence type="ECO:0000256" key="9">
    <source>
        <dbReference type="SAM" id="Phobius"/>
    </source>
</evidence>
<feature type="transmembrane region" description="Helical" evidence="9">
    <location>
        <begin position="388"/>
        <end position="409"/>
    </location>
</feature>
<keyword evidence="11" id="KW-1185">Reference proteome</keyword>
<evidence type="ECO:0000256" key="1">
    <source>
        <dbReference type="ARBA" id="ARBA00004141"/>
    </source>
</evidence>
<accession>A0AAE1CZL6</accession>
<name>A0AAE1CZL6_9GAST</name>
<keyword evidence="4" id="KW-0653">Protein transport</keyword>
<dbReference type="Pfam" id="PF00854">
    <property type="entry name" value="PTR2"/>
    <property type="match status" value="1"/>
</dbReference>
<dbReference type="GO" id="GO:0022857">
    <property type="term" value="F:transmembrane transporter activity"/>
    <property type="evidence" value="ECO:0007669"/>
    <property type="project" value="InterPro"/>
</dbReference>
<dbReference type="InterPro" id="IPR036259">
    <property type="entry name" value="MFS_trans_sf"/>
</dbReference>
<dbReference type="GO" id="GO:0016020">
    <property type="term" value="C:membrane"/>
    <property type="evidence" value="ECO:0007669"/>
    <property type="project" value="UniProtKB-SubCell"/>
</dbReference>
<keyword evidence="7" id="KW-0813">Transport</keyword>
<keyword evidence="4" id="KW-0571">Peptide transport</keyword>
<feature type="transmembrane region" description="Helical" evidence="9">
    <location>
        <begin position="194"/>
        <end position="213"/>
    </location>
</feature>
<dbReference type="InterPro" id="IPR000109">
    <property type="entry name" value="POT_fam"/>
</dbReference>
<evidence type="ECO:0000256" key="4">
    <source>
        <dbReference type="ARBA" id="ARBA00022856"/>
    </source>
</evidence>
<evidence type="ECO:0000256" key="3">
    <source>
        <dbReference type="ARBA" id="ARBA00022692"/>
    </source>
</evidence>
<protein>
    <submittedName>
        <fullName evidence="10">Uncharacterized protein</fullName>
    </submittedName>
</protein>
<feature type="transmembrane region" description="Helical" evidence="9">
    <location>
        <begin position="89"/>
        <end position="109"/>
    </location>
</feature>
<dbReference type="GO" id="GO:0006857">
    <property type="term" value="P:oligopeptide transport"/>
    <property type="evidence" value="ECO:0007669"/>
    <property type="project" value="InterPro"/>
</dbReference>
<evidence type="ECO:0000256" key="8">
    <source>
        <dbReference type="SAM" id="MobiDB-lite"/>
    </source>
</evidence>
<keyword evidence="3 7" id="KW-0812">Transmembrane</keyword>
<dbReference type="InterPro" id="IPR018456">
    <property type="entry name" value="PTR2_symporter_CS"/>
</dbReference>
<feature type="transmembrane region" description="Helical" evidence="9">
    <location>
        <begin position="154"/>
        <end position="173"/>
    </location>
</feature>
<evidence type="ECO:0000313" key="10">
    <source>
        <dbReference type="EMBL" id="KAK3747377.1"/>
    </source>
</evidence>
<reference evidence="10" key="1">
    <citation type="journal article" date="2023" name="G3 (Bethesda)">
        <title>A reference genome for the long-term kleptoplast-retaining sea slug Elysia crispata morphotype clarki.</title>
        <authorList>
            <person name="Eastman K.E."/>
            <person name="Pendleton A.L."/>
            <person name="Shaikh M.A."/>
            <person name="Suttiyut T."/>
            <person name="Ogas R."/>
            <person name="Tomko P."/>
            <person name="Gavelis G."/>
            <person name="Widhalm J.R."/>
            <person name="Wisecaver J.H."/>
        </authorList>
    </citation>
    <scope>NUCLEOTIDE SEQUENCE</scope>
    <source>
        <strain evidence="10">ECLA1</strain>
    </source>
</reference>
<evidence type="ECO:0000256" key="7">
    <source>
        <dbReference type="RuleBase" id="RU003755"/>
    </source>
</evidence>
<organism evidence="10 11">
    <name type="scientific">Elysia crispata</name>
    <name type="common">lettuce slug</name>
    <dbReference type="NCBI Taxonomy" id="231223"/>
    <lineage>
        <taxon>Eukaryota</taxon>
        <taxon>Metazoa</taxon>
        <taxon>Spiralia</taxon>
        <taxon>Lophotrochozoa</taxon>
        <taxon>Mollusca</taxon>
        <taxon>Gastropoda</taxon>
        <taxon>Heterobranchia</taxon>
        <taxon>Euthyneura</taxon>
        <taxon>Panpulmonata</taxon>
        <taxon>Sacoglossa</taxon>
        <taxon>Placobranchoidea</taxon>
        <taxon>Plakobranchidae</taxon>
        <taxon>Elysia</taxon>
    </lineage>
</organism>
<dbReference type="Gene3D" id="1.20.1250.20">
    <property type="entry name" value="MFS general substrate transporter like domains"/>
    <property type="match status" value="1"/>
</dbReference>
<keyword evidence="5 9" id="KW-1133">Transmembrane helix</keyword>
<keyword evidence="6 9" id="KW-0472">Membrane</keyword>
<comment type="caution">
    <text evidence="10">The sequence shown here is derived from an EMBL/GenBank/DDBJ whole genome shotgun (WGS) entry which is preliminary data.</text>
</comment>
<comment type="similarity">
    <text evidence="2 7">Belongs to the major facilitator superfamily. Proton-dependent oligopeptide transporter (POT/PTR) (TC 2.A.17) family.</text>
</comment>
<feature type="transmembrane region" description="Helical" evidence="9">
    <location>
        <begin position="60"/>
        <end position="77"/>
    </location>
</feature>
<dbReference type="SUPFAM" id="SSF103473">
    <property type="entry name" value="MFS general substrate transporter"/>
    <property type="match status" value="1"/>
</dbReference>
<dbReference type="PROSITE" id="PS01023">
    <property type="entry name" value="PTR2_2"/>
    <property type="match status" value="1"/>
</dbReference>
<feature type="transmembrane region" description="Helical" evidence="9">
    <location>
        <begin position="116"/>
        <end position="134"/>
    </location>
</feature>
<dbReference type="PANTHER" id="PTHR11654">
    <property type="entry name" value="OLIGOPEPTIDE TRANSPORTER-RELATED"/>
    <property type="match status" value="1"/>
</dbReference>
<feature type="transmembrane region" description="Helical" evidence="9">
    <location>
        <begin position="469"/>
        <end position="496"/>
    </location>
</feature>
<dbReference type="AlphaFoldDB" id="A0AAE1CZL6"/>
<gene>
    <name evidence="10" type="ORF">RRG08_035807</name>
</gene>
<dbReference type="EMBL" id="JAWDGP010006087">
    <property type="protein sequence ID" value="KAK3747377.1"/>
    <property type="molecule type" value="Genomic_DNA"/>
</dbReference>
<feature type="transmembrane region" description="Helical" evidence="9">
    <location>
        <begin position="346"/>
        <end position="368"/>
    </location>
</feature>
<feature type="transmembrane region" description="Helical" evidence="9">
    <location>
        <begin position="444"/>
        <end position="463"/>
    </location>
</feature>
<feature type="region of interest" description="Disordered" evidence="8">
    <location>
        <begin position="584"/>
        <end position="607"/>
    </location>
</feature>
<evidence type="ECO:0000256" key="6">
    <source>
        <dbReference type="ARBA" id="ARBA00023136"/>
    </source>
</evidence>
<sequence>MKKSTLNKEGNEKDPLIDKSMSNYVGSNSTTYLSPTEARTAPRRLYVTLLILITEMCERLTYYSIIAGLVLYCTSNLEIDQAKATTLNQVFAGFVYLIPVIGGFLADSYLGRYRTIYISCIFYIAGVLLVPASAVNYSDWGWTGTNTTQRRAMFLTGLALVGLGTGGIKANVGPFGAEQVESRGKEAVQSFFNWFYWVINIGALIAFTLVAYIQQEISFAWGFFIPTVSMILAAAVFVLGQSKYKKTAPKGSILPIAFGICGQGACRTSPNPNPELPEGSEKKLLARSKKSFGGSYDDHLVDGVTSVVKVIPFCLLSVMYWAINAQMANTFFAQAERMDVRLGGGVNIPAAALNAFNTIGIIVLIPLVDKVVYPFFERIGRPLTYLKRIGIGMVLAAAGVTVAGIVEIYRKRALNTEGGEHTQVLAGETFTASSMSVFMQIPQFILIGTSEIFASVTVLEFAYNQAPVAMQGLLTGLFLASSGVGNWVSTAILSIVEAATKDDPWWSSEINNAKMENLMFLMAGLMLLNTAVFCVVAHFYNYQDPSQFEAAETPRDTKQDGNQNKGFSGDAVWIRGGQRDRVPGGLYDQLGKDLDGASRQGYDGDTESVVVMAEKERAPLTSSEY</sequence>
<feature type="region of interest" description="Disordered" evidence="8">
    <location>
        <begin position="550"/>
        <end position="570"/>
    </location>
</feature>
<feature type="transmembrane region" description="Helical" evidence="9">
    <location>
        <begin position="517"/>
        <end position="540"/>
    </location>
</feature>
<dbReference type="Proteomes" id="UP001283361">
    <property type="component" value="Unassembled WGS sequence"/>
</dbReference>
<evidence type="ECO:0000256" key="5">
    <source>
        <dbReference type="ARBA" id="ARBA00022989"/>
    </source>
</evidence>
<evidence type="ECO:0000256" key="2">
    <source>
        <dbReference type="ARBA" id="ARBA00005982"/>
    </source>
</evidence>
<feature type="transmembrane region" description="Helical" evidence="9">
    <location>
        <begin position="219"/>
        <end position="240"/>
    </location>
</feature>